<evidence type="ECO:0000259" key="3">
    <source>
        <dbReference type="PROSITE" id="PS50853"/>
    </source>
</evidence>
<keyword evidence="1" id="KW-0812">Transmembrane</keyword>
<comment type="caution">
    <text evidence="4">The sequence shown here is derived from an EMBL/GenBank/DDBJ whole genome shotgun (WGS) entry which is preliminary data.</text>
</comment>
<dbReference type="PROSITE" id="PS50853">
    <property type="entry name" value="FN3"/>
    <property type="match status" value="1"/>
</dbReference>
<dbReference type="SUPFAM" id="SSF49265">
    <property type="entry name" value="Fibronectin type III"/>
    <property type="match status" value="1"/>
</dbReference>
<feature type="transmembrane region" description="Helical" evidence="1">
    <location>
        <begin position="184"/>
        <end position="203"/>
    </location>
</feature>
<dbReference type="EMBL" id="MFZI01000009">
    <property type="protein sequence ID" value="OGK22073.1"/>
    <property type="molecule type" value="Genomic_DNA"/>
</dbReference>
<dbReference type="InterPro" id="IPR003961">
    <property type="entry name" value="FN3_dom"/>
</dbReference>
<protein>
    <recommendedName>
        <fullName evidence="3">Fibronectin type-III domain-containing protein</fullName>
    </recommendedName>
</protein>
<accession>A0A1F7GT85</accession>
<feature type="transmembrane region" description="Helical" evidence="1">
    <location>
        <begin position="210"/>
        <end position="228"/>
    </location>
</feature>
<dbReference type="InterPro" id="IPR036116">
    <property type="entry name" value="FN3_sf"/>
</dbReference>
<feature type="chain" id="PRO_5009529201" description="Fibronectin type-III domain-containing protein" evidence="2">
    <location>
        <begin position="25"/>
        <end position="267"/>
    </location>
</feature>
<dbReference type="SMART" id="SM00060">
    <property type="entry name" value="FN3"/>
    <property type="match status" value="1"/>
</dbReference>
<sequence length="267" mass="30374">MKITFFSLVLFLFSLFLFVPYSFAKCSDTRPTSAPVLLSAVPLNDTSVQLVWQEAQDPVSYYLLAYGTSEISFEYGVPDIGGKGTTTFTVDNLQKGVKYYFKVRAGNGCKPGEFSNKLSATPGKTEDDGYIPLPPKLTFGESILGATNSVELRKTKASYDSDIETLTDDSDLVAGICVRCRAELFLLTEIIIMFLYFFLIQLFKPAFLKPIYVVFIPLLIFFLFHLANKGCISEEFLCKYFTYLNLFIFFFSIIIYRQLRIRSHEKR</sequence>
<feature type="domain" description="Fibronectin type-III" evidence="3">
    <location>
        <begin position="34"/>
        <end position="128"/>
    </location>
</feature>
<gene>
    <name evidence="4" type="ORF">A2866_05860</name>
</gene>
<dbReference type="AlphaFoldDB" id="A0A1F7GT85"/>
<dbReference type="InterPro" id="IPR013783">
    <property type="entry name" value="Ig-like_fold"/>
</dbReference>
<dbReference type="Gene3D" id="2.60.40.10">
    <property type="entry name" value="Immunoglobulins"/>
    <property type="match status" value="1"/>
</dbReference>
<proteinExistence type="predicted"/>
<feature type="transmembrane region" description="Helical" evidence="1">
    <location>
        <begin position="240"/>
        <end position="259"/>
    </location>
</feature>
<name>A0A1F7GT85_9BACT</name>
<feature type="signal peptide" evidence="2">
    <location>
        <begin position="1"/>
        <end position="24"/>
    </location>
</feature>
<reference evidence="4 5" key="1">
    <citation type="journal article" date="2016" name="Nat. Commun.">
        <title>Thousands of microbial genomes shed light on interconnected biogeochemical processes in an aquifer system.</title>
        <authorList>
            <person name="Anantharaman K."/>
            <person name="Brown C.T."/>
            <person name="Hug L.A."/>
            <person name="Sharon I."/>
            <person name="Castelle C.J."/>
            <person name="Probst A.J."/>
            <person name="Thomas B.C."/>
            <person name="Singh A."/>
            <person name="Wilkins M.J."/>
            <person name="Karaoz U."/>
            <person name="Brodie E.L."/>
            <person name="Williams K.H."/>
            <person name="Hubbard S.S."/>
            <person name="Banfield J.F."/>
        </authorList>
    </citation>
    <scope>NUCLEOTIDE SEQUENCE [LARGE SCALE GENOMIC DNA]</scope>
</reference>
<keyword evidence="2" id="KW-0732">Signal</keyword>
<evidence type="ECO:0000256" key="1">
    <source>
        <dbReference type="SAM" id="Phobius"/>
    </source>
</evidence>
<evidence type="ECO:0000313" key="4">
    <source>
        <dbReference type="EMBL" id="OGK22073.1"/>
    </source>
</evidence>
<organism evidence="4 5">
    <name type="scientific">Candidatus Roizmanbacteria bacterium RIFCSPHIGHO2_01_FULL_39_8</name>
    <dbReference type="NCBI Taxonomy" id="1802033"/>
    <lineage>
        <taxon>Bacteria</taxon>
        <taxon>Candidatus Roizmaniibacteriota</taxon>
    </lineage>
</organism>
<dbReference type="Proteomes" id="UP000177026">
    <property type="component" value="Unassembled WGS sequence"/>
</dbReference>
<dbReference type="CDD" id="cd00063">
    <property type="entry name" value="FN3"/>
    <property type="match status" value="1"/>
</dbReference>
<evidence type="ECO:0000256" key="2">
    <source>
        <dbReference type="SAM" id="SignalP"/>
    </source>
</evidence>
<keyword evidence="1" id="KW-1133">Transmembrane helix</keyword>
<dbReference type="Pfam" id="PF00041">
    <property type="entry name" value="fn3"/>
    <property type="match status" value="1"/>
</dbReference>
<keyword evidence="1" id="KW-0472">Membrane</keyword>
<evidence type="ECO:0000313" key="5">
    <source>
        <dbReference type="Proteomes" id="UP000177026"/>
    </source>
</evidence>